<organism evidence="2 3">
    <name type="scientific">Salegentibacter mishustinae</name>
    <dbReference type="NCBI Taxonomy" id="270918"/>
    <lineage>
        <taxon>Bacteria</taxon>
        <taxon>Pseudomonadati</taxon>
        <taxon>Bacteroidota</taxon>
        <taxon>Flavobacteriia</taxon>
        <taxon>Flavobacteriales</taxon>
        <taxon>Flavobacteriaceae</taxon>
        <taxon>Salegentibacter</taxon>
    </lineage>
</organism>
<name>A0A0Q9Z8P6_9FLAO</name>
<dbReference type="STRING" id="270918.APR42_05255"/>
<reference evidence="2" key="1">
    <citation type="submission" date="2015-10" db="EMBL/GenBank/DDBJ databases">
        <title>Draft genome sequence of Salegentibacter mishustinae KCTC 12263.</title>
        <authorList>
            <person name="Lin W."/>
            <person name="Zheng Q."/>
        </authorList>
    </citation>
    <scope>NUCLEOTIDE SEQUENCE [LARGE SCALE GENOMIC DNA]</scope>
    <source>
        <strain evidence="2">KCTC 12263</strain>
    </source>
</reference>
<dbReference type="AlphaFoldDB" id="A0A0Q9Z8P6"/>
<comment type="caution">
    <text evidence="2">The sequence shown here is derived from an EMBL/GenBank/DDBJ whole genome shotgun (WGS) entry which is preliminary data.</text>
</comment>
<feature type="transmembrane region" description="Helical" evidence="1">
    <location>
        <begin position="65"/>
        <end position="83"/>
    </location>
</feature>
<dbReference type="OrthoDB" id="1446731at2"/>
<keyword evidence="1" id="KW-0472">Membrane</keyword>
<protein>
    <submittedName>
        <fullName evidence="2">Uncharacterized protein</fullName>
    </submittedName>
</protein>
<feature type="transmembrane region" description="Helical" evidence="1">
    <location>
        <begin position="88"/>
        <end position="109"/>
    </location>
</feature>
<dbReference type="EMBL" id="LKTP01000012">
    <property type="protein sequence ID" value="KRG29341.1"/>
    <property type="molecule type" value="Genomic_DNA"/>
</dbReference>
<keyword evidence="3" id="KW-1185">Reference proteome</keyword>
<keyword evidence="1" id="KW-1133">Transmembrane helix</keyword>
<feature type="transmembrane region" description="Helical" evidence="1">
    <location>
        <begin position="16"/>
        <end position="37"/>
    </location>
</feature>
<accession>A0A0Q9Z8P6</accession>
<evidence type="ECO:0000256" key="1">
    <source>
        <dbReference type="SAM" id="Phobius"/>
    </source>
</evidence>
<keyword evidence="1" id="KW-0812">Transmembrane</keyword>
<feature type="transmembrane region" description="Helical" evidence="1">
    <location>
        <begin position="124"/>
        <end position="141"/>
    </location>
</feature>
<proteinExistence type="predicted"/>
<gene>
    <name evidence="2" type="ORF">APR42_05255</name>
</gene>
<evidence type="ECO:0000313" key="3">
    <source>
        <dbReference type="Proteomes" id="UP000051643"/>
    </source>
</evidence>
<evidence type="ECO:0000313" key="2">
    <source>
        <dbReference type="EMBL" id="KRG29341.1"/>
    </source>
</evidence>
<dbReference type="Proteomes" id="UP000051643">
    <property type="component" value="Unassembled WGS sequence"/>
</dbReference>
<sequence>MTKSKNKLSTDQRSKFLLLGSIIAVTIAFSPYLFYLYEIFPNGPIWETSFFTYESKYYEDVLTAAWTYLGKIVPLLLLFIWFFTCKHWWYHAILVPISMYTYQLVVIFYEDAYLQVNPMDTNQLVYLAPFFIVVLSIVYLIRVKIFDRIYGIDLSEIDETDVSVFSPISESDRREVKSFQEEEQYWEPAQEDYYTQL</sequence>